<accession>A0A916Y7V6</accession>
<proteinExistence type="predicted"/>
<dbReference type="InterPro" id="IPR011044">
    <property type="entry name" value="Quino_amine_DH_bsu"/>
</dbReference>
<keyword evidence="2" id="KW-1185">Reference proteome</keyword>
<dbReference type="Proteomes" id="UP000598997">
    <property type="component" value="Unassembled WGS sequence"/>
</dbReference>
<gene>
    <name evidence="1" type="ORF">GCM10010989_05950</name>
</gene>
<dbReference type="SUPFAM" id="SSF50969">
    <property type="entry name" value="YVTN repeat-like/Quinoprotein amine dehydrogenase"/>
    <property type="match status" value="1"/>
</dbReference>
<comment type="caution">
    <text evidence="1">The sequence shown here is derived from an EMBL/GenBank/DDBJ whole genome shotgun (WGS) entry which is preliminary data.</text>
</comment>
<evidence type="ECO:0000313" key="1">
    <source>
        <dbReference type="EMBL" id="GGD34621.1"/>
    </source>
</evidence>
<dbReference type="EMBL" id="BMIO01000002">
    <property type="protein sequence ID" value="GGD34621.1"/>
    <property type="molecule type" value="Genomic_DNA"/>
</dbReference>
<organism evidence="1 2">
    <name type="scientific">Croceicoccus pelagius</name>
    <dbReference type="NCBI Taxonomy" id="1703341"/>
    <lineage>
        <taxon>Bacteria</taxon>
        <taxon>Pseudomonadati</taxon>
        <taxon>Pseudomonadota</taxon>
        <taxon>Alphaproteobacteria</taxon>
        <taxon>Sphingomonadales</taxon>
        <taxon>Erythrobacteraceae</taxon>
        <taxon>Croceicoccus</taxon>
    </lineage>
</organism>
<reference evidence="1 2" key="1">
    <citation type="journal article" date="2014" name="Int. J. Syst. Evol. Microbiol.">
        <title>Complete genome sequence of Corynebacterium casei LMG S-19264T (=DSM 44701T), isolated from a smear-ripened cheese.</title>
        <authorList>
            <consortium name="US DOE Joint Genome Institute (JGI-PGF)"/>
            <person name="Walter F."/>
            <person name="Albersmeier A."/>
            <person name="Kalinowski J."/>
            <person name="Ruckert C."/>
        </authorList>
    </citation>
    <scope>NUCLEOTIDE SEQUENCE [LARGE SCALE GENOMIC DNA]</scope>
    <source>
        <strain evidence="1 2">CGMCC 1.15358</strain>
    </source>
</reference>
<name>A0A916Y7V6_9SPHN</name>
<protein>
    <submittedName>
        <fullName evidence="1">Uncharacterized protein</fullName>
    </submittedName>
</protein>
<sequence length="277" mass="30028">MSTVEIAVDGSVRELPGLEHRAGNLDGLLWVGNRGLALAEFGTKGSYYKPELDNAEPTLAIVDARRGRVIQSFEMPPSVGPRNRTLITGVDARIDGNGRVFALLAATGDPNGTRWFLLRQGNAIRQLAMDVGRVSPKRFAVTPDLKSVLVVHDLSATGVICEIWSQQPCPPPTPVSGTVADLRDLETGRIIWSIRGTATNFSRGIKPAISNDGNYALIAIPPNEGGGETIALISMRDGRVLQEIDNLPTFAESVSFSEDDEMIWISGLDLLFSYRMQ</sequence>
<dbReference type="AlphaFoldDB" id="A0A916Y7V6"/>
<evidence type="ECO:0000313" key="2">
    <source>
        <dbReference type="Proteomes" id="UP000598997"/>
    </source>
</evidence>
<dbReference type="Gene3D" id="2.130.10.10">
    <property type="entry name" value="YVTN repeat-like/Quinoprotein amine dehydrogenase"/>
    <property type="match status" value="1"/>
</dbReference>
<dbReference type="InterPro" id="IPR015943">
    <property type="entry name" value="WD40/YVTN_repeat-like_dom_sf"/>
</dbReference>